<dbReference type="CDD" id="cd04301">
    <property type="entry name" value="NAT_SF"/>
    <property type="match status" value="1"/>
</dbReference>
<dbReference type="Pfam" id="PF00583">
    <property type="entry name" value="Acetyltransf_1"/>
    <property type="match status" value="1"/>
</dbReference>
<dbReference type="AlphaFoldDB" id="A0A252F5P1"/>
<dbReference type="RefSeq" id="WP_087018646.1">
    <property type="nucleotide sequence ID" value="NZ_CP178353.1"/>
</dbReference>
<dbReference type="PROSITE" id="PS51186">
    <property type="entry name" value="GNAT"/>
    <property type="match status" value="1"/>
</dbReference>
<name>A0A252F5P1_9FIRM</name>
<keyword evidence="3" id="KW-1185">Reference proteome</keyword>
<dbReference type="OrthoDB" id="9127144at2"/>
<gene>
    <name evidence="2" type="ORF">CBW42_05740</name>
</gene>
<organism evidence="2 3">
    <name type="scientific">Butyricicoccus porcorum</name>
    <dbReference type="NCBI Taxonomy" id="1945634"/>
    <lineage>
        <taxon>Bacteria</taxon>
        <taxon>Bacillati</taxon>
        <taxon>Bacillota</taxon>
        <taxon>Clostridia</taxon>
        <taxon>Eubacteriales</taxon>
        <taxon>Butyricicoccaceae</taxon>
        <taxon>Butyricicoccus</taxon>
    </lineage>
</organism>
<sequence>MHLERITNPLHSMYNRALELYQISFPLHEQREAFSQAEILRDDDYHFDLIYDADIFVGIVLYWERLDNVYIEHFCILPEMRNKQYGQRVLSLLKEKQKTLILEIDPPIDAISIRRKAFYERCGFVGNPYPHVHPPYHKGNKGHELVVMSNPMPISQVEYDAFYDYLQNRIMNHAFA</sequence>
<evidence type="ECO:0000259" key="1">
    <source>
        <dbReference type="PROSITE" id="PS51186"/>
    </source>
</evidence>
<dbReference type="Gene3D" id="3.40.630.30">
    <property type="match status" value="1"/>
</dbReference>
<accession>A0A252F5P1</accession>
<keyword evidence="2" id="KW-0808">Transferase</keyword>
<dbReference type="EMBL" id="NHOC01000004">
    <property type="protein sequence ID" value="OUM21085.1"/>
    <property type="molecule type" value="Genomic_DNA"/>
</dbReference>
<evidence type="ECO:0000313" key="2">
    <source>
        <dbReference type="EMBL" id="OUM21085.1"/>
    </source>
</evidence>
<comment type="caution">
    <text evidence="2">The sequence shown here is derived from an EMBL/GenBank/DDBJ whole genome shotgun (WGS) entry which is preliminary data.</text>
</comment>
<reference evidence="2 3" key="1">
    <citation type="submission" date="2017-05" db="EMBL/GenBank/DDBJ databases">
        <title>Butyricicoccus porcorum sp. nov. a butyrate-producing bacterium from the swine intestinal tract.</title>
        <authorList>
            <person name="Trachsel J."/>
            <person name="Humphrey S."/>
            <person name="Allen H.K."/>
        </authorList>
    </citation>
    <scope>NUCLEOTIDE SEQUENCE [LARGE SCALE GENOMIC DNA]</scope>
    <source>
        <strain evidence="2">BB10</strain>
    </source>
</reference>
<dbReference type="SUPFAM" id="SSF55729">
    <property type="entry name" value="Acyl-CoA N-acyltransferases (Nat)"/>
    <property type="match status" value="1"/>
</dbReference>
<dbReference type="Proteomes" id="UP000194903">
    <property type="component" value="Unassembled WGS sequence"/>
</dbReference>
<dbReference type="GO" id="GO:0016747">
    <property type="term" value="F:acyltransferase activity, transferring groups other than amino-acyl groups"/>
    <property type="evidence" value="ECO:0007669"/>
    <property type="project" value="InterPro"/>
</dbReference>
<feature type="domain" description="N-acetyltransferase" evidence="1">
    <location>
        <begin position="1"/>
        <end position="153"/>
    </location>
</feature>
<dbReference type="InterPro" id="IPR016181">
    <property type="entry name" value="Acyl_CoA_acyltransferase"/>
</dbReference>
<protein>
    <submittedName>
        <fullName evidence="2">GNAT family N-acetyltransferase</fullName>
    </submittedName>
</protein>
<dbReference type="InterPro" id="IPR000182">
    <property type="entry name" value="GNAT_dom"/>
</dbReference>
<proteinExistence type="predicted"/>
<evidence type="ECO:0000313" key="3">
    <source>
        <dbReference type="Proteomes" id="UP000194903"/>
    </source>
</evidence>